<keyword evidence="6 10" id="KW-0863">Zinc-finger</keyword>
<dbReference type="EMBL" id="CM002925">
    <property type="protein sequence ID" value="KGN55097.1"/>
    <property type="molecule type" value="Genomic_DNA"/>
</dbReference>
<dbReference type="Gramene" id="KGN55097">
    <property type="protein sequence ID" value="KGN55097"/>
    <property type="gene ID" value="Csa_4G628940"/>
</dbReference>
<protein>
    <recommendedName>
        <fullName evidence="11">SP-RING-type domain-containing protein</fullName>
    </recommendedName>
</protein>
<evidence type="ECO:0000256" key="1">
    <source>
        <dbReference type="ARBA" id="ARBA00004123"/>
    </source>
</evidence>
<evidence type="ECO:0000259" key="11">
    <source>
        <dbReference type="PROSITE" id="PS51044"/>
    </source>
</evidence>
<dbReference type="Pfam" id="PF11789">
    <property type="entry name" value="zf-Nse"/>
    <property type="match status" value="1"/>
</dbReference>
<evidence type="ECO:0000256" key="8">
    <source>
        <dbReference type="ARBA" id="ARBA00022833"/>
    </source>
</evidence>
<evidence type="ECO:0000256" key="7">
    <source>
        <dbReference type="ARBA" id="ARBA00022786"/>
    </source>
</evidence>
<dbReference type="PANTHER" id="PTHR21330">
    <property type="entry name" value="E3 SUMO-PROTEIN LIGASE NSE2"/>
    <property type="match status" value="1"/>
</dbReference>
<dbReference type="GO" id="GO:0016925">
    <property type="term" value="P:protein sumoylation"/>
    <property type="evidence" value="ECO:0000318"/>
    <property type="project" value="GO_Central"/>
</dbReference>
<name>A0A0A0L3C3_CUCSA</name>
<dbReference type="InterPro" id="IPR004181">
    <property type="entry name" value="Znf_MIZ"/>
</dbReference>
<dbReference type="OrthoDB" id="26899at2759"/>
<keyword evidence="13" id="KW-1185">Reference proteome</keyword>
<sequence length="248" mass="27772">MASASDSRSTGVTGRIKSAATIMHSDNQSLLAELRKTLIMMKEIGVDLEKEKQYKMVKELEKSIVELLSAYENCNNFSSAIQSVGNTYEPKEELTDFEKLLDDEVAKVSESSSSNFANHPIIRQFREAIWNVHHAGQAMAGEEQEDVVMTSTQCNLLNVTCPLSGKPVTELAEPVRSVECKHIYEKAAIMQYLNSKKSRAQCPVAACPKMLQPDKVVLDPFLEIEIDELRKMSRHSGRIQDFTELDAD</sequence>
<dbReference type="UniPathway" id="UPA00886"/>
<dbReference type="InterPro" id="IPR013083">
    <property type="entry name" value="Znf_RING/FYVE/PHD"/>
</dbReference>
<dbReference type="GO" id="GO:0000724">
    <property type="term" value="P:double-strand break repair via homologous recombination"/>
    <property type="evidence" value="ECO:0000318"/>
    <property type="project" value="GO_Central"/>
</dbReference>
<keyword evidence="9" id="KW-0539">Nucleus</keyword>
<reference evidence="12 13" key="4">
    <citation type="journal article" date="2011" name="BMC Genomics">
        <title>RNA-Seq improves annotation of protein-coding genes in the cucumber genome.</title>
        <authorList>
            <person name="Li Z."/>
            <person name="Zhang Z."/>
            <person name="Yan P."/>
            <person name="Huang S."/>
            <person name="Fei Z."/>
            <person name="Lin K."/>
        </authorList>
    </citation>
    <scope>NUCLEOTIDE SEQUENCE [LARGE SCALE GENOMIC DNA]</scope>
    <source>
        <strain evidence="13">cv. 9930</strain>
    </source>
</reference>
<dbReference type="SUPFAM" id="SSF57850">
    <property type="entry name" value="RING/U-box"/>
    <property type="match status" value="1"/>
</dbReference>
<dbReference type="eggNOG" id="KOG2979">
    <property type="taxonomic scope" value="Eukaryota"/>
</dbReference>
<evidence type="ECO:0000256" key="6">
    <source>
        <dbReference type="ARBA" id="ARBA00022771"/>
    </source>
</evidence>
<reference evidence="12 13" key="3">
    <citation type="journal article" date="2010" name="BMC Genomics">
        <title>Transcriptome sequencing and comparative analysis of cucumber flowers with different sex types.</title>
        <authorList>
            <person name="Guo S."/>
            <person name="Zheng Y."/>
            <person name="Joung J.G."/>
            <person name="Liu S."/>
            <person name="Zhang Z."/>
            <person name="Crasta O.R."/>
            <person name="Sobral B.W."/>
            <person name="Xu Y."/>
            <person name="Huang S."/>
            <person name="Fei Z."/>
        </authorList>
    </citation>
    <scope>NUCLEOTIDE SEQUENCE [LARGE SCALE GENOMIC DNA]</scope>
    <source>
        <strain evidence="13">cv. 9930</strain>
    </source>
</reference>
<dbReference type="GO" id="GO:0030915">
    <property type="term" value="C:Smc5-Smc6 complex"/>
    <property type="evidence" value="ECO:0000318"/>
    <property type="project" value="GO_Central"/>
</dbReference>
<dbReference type="PROSITE" id="PS51044">
    <property type="entry name" value="ZF_SP_RING"/>
    <property type="match status" value="1"/>
</dbReference>
<comment type="pathway">
    <text evidence="2">Protein modification; protein sumoylation.</text>
</comment>
<evidence type="ECO:0000256" key="5">
    <source>
        <dbReference type="ARBA" id="ARBA00022723"/>
    </source>
</evidence>
<comment type="similarity">
    <text evidence="3">Belongs to the NSE2 family.</text>
</comment>
<evidence type="ECO:0000256" key="10">
    <source>
        <dbReference type="PROSITE-ProRule" id="PRU00452"/>
    </source>
</evidence>
<keyword evidence="4" id="KW-0808">Transferase</keyword>
<dbReference type="AlphaFoldDB" id="A0A0A0L3C3"/>
<dbReference type="STRING" id="3659.A0A0A0L3C3"/>
<dbReference type="KEGG" id="csv:101211685"/>
<dbReference type="GO" id="GO:0008270">
    <property type="term" value="F:zinc ion binding"/>
    <property type="evidence" value="ECO:0007669"/>
    <property type="project" value="UniProtKB-KW"/>
</dbReference>
<evidence type="ECO:0000256" key="4">
    <source>
        <dbReference type="ARBA" id="ARBA00022679"/>
    </source>
</evidence>
<dbReference type="GO" id="GO:0005634">
    <property type="term" value="C:nucleus"/>
    <property type="evidence" value="ECO:0000318"/>
    <property type="project" value="GO_Central"/>
</dbReference>
<dbReference type="CDD" id="cd16651">
    <property type="entry name" value="SPL-RING_NSE2"/>
    <property type="match status" value="1"/>
</dbReference>
<dbReference type="PANTHER" id="PTHR21330:SF1">
    <property type="entry name" value="E3 SUMO-PROTEIN LIGASE NSE2"/>
    <property type="match status" value="1"/>
</dbReference>
<dbReference type="Gene3D" id="3.30.40.10">
    <property type="entry name" value="Zinc/RING finger domain, C3HC4 (zinc finger)"/>
    <property type="match status" value="1"/>
</dbReference>
<organism evidence="12 13">
    <name type="scientific">Cucumis sativus</name>
    <name type="common">Cucumber</name>
    <dbReference type="NCBI Taxonomy" id="3659"/>
    <lineage>
        <taxon>Eukaryota</taxon>
        <taxon>Viridiplantae</taxon>
        <taxon>Streptophyta</taxon>
        <taxon>Embryophyta</taxon>
        <taxon>Tracheophyta</taxon>
        <taxon>Spermatophyta</taxon>
        <taxon>Magnoliopsida</taxon>
        <taxon>eudicotyledons</taxon>
        <taxon>Gunneridae</taxon>
        <taxon>Pentapetalae</taxon>
        <taxon>rosids</taxon>
        <taxon>fabids</taxon>
        <taxon>Cucurbitales</taxon>
        <taxon>Cucurbitaceae</taxon>
        <taxon>Benincaseae</taxon>
        <taxon>Cucumis</taxon>
    </lineage>
</organism>
<feature type="domain" description="SP-RING-type" evidence="11">
    <location>
        <begin position="143"/>
        <end position="231"/>
    </location>
</feature>
<reference evidence="12 13" key="2">
    <citation type="journal article" date="2009" name="PLoS ONE">
        <title>An integrated genetic and cytogenetic map of the cucumber genome.</title>
        <authorList>
            <person name="Ren Y."/>
            <person name="Zhang Z."/>
            <person name="Liu J."/>
            <person name="Staub J.E."/>
            <person name="Han Y."/>
            <person name="Cheng Z."/>
            <person name="Li X."/>
            <person name="Lu J."/>
            <person name="Miao H."/>
            <person name="Kang H."/>
            <person name="Xie B."/>
            <person name="Gu X."/>
            <person name="Wang X."/>
            <person name="Du Y."/>
            <person name="Jin W."/>
            <person name="Huang S."/>
        </authorList>
    </citation>
    <scope>NUCLEOTIDE SEQUENCE [LARGE SCALE GENOMIC DNA]</scope>
    <source>
        <strain evidence="13">cv. 9930</strain>
    </source>
</reference>
<evidence type="ECO:0000256" key="9">
    <source>
        <dbReference type="ARBA" id="ARBA00023242"/>
    </source>
</evidence>
<keyword evidence="8" id="KW-0862">Zinc</keyword>
<proteinExistence type="inferred from homology"/>
<dbReference type="Proteomes" id="UP000029981">
    <property type="component" value="Chromosome 4"/>
</dbReference>
<evidence type="ECO:0000313" key="12">
    <source>
        <dbReference type="EMBL" id="KGN55097.1"/>
    </source>
</evidence>
<evidence type="ECO:0000256" key="2">
    <source>
        <dbReference type="ARBA" id="ARBA00004718"/>
    </source>
</evidence>
<dbReference type="GO" id="GO:0061665">
    <property type="term" value="F:SUMO ligase activity"/>
    <property type="evidence" value="ECO:0000318"/>
    <property type="project" value="GO_Central"/>
</dbReference>
<evidence type="ECO:0000256" key="3">
    <source>
        <dbReference type="ARBA" id="ARBA00008212"/>
    </source>
</evidence>
<reference evidence="12 13" key="1">
    <citation type="journal article" date="2009" name="Nat. Genet.">
        <title>The genome of the cucumber, Cucumis sativus L.</title>
        <authorList>
            <person name="Huang S."/>
            <person name="Li R."/>
            <person name="Zhang Z."/>
            <person name="Li L."/>
            <person name="Gu X."/>
            <person name="Fan W."/>
            <person name="Lucas W.J."/>
            <person name="Wang X."/>
            <person name="Xie B."/>
            <person name="Ni P."/>
            <person name="Ren Y."/>
            <person name="Zhu H."/>
            <person name="Li J."/>
            <person name="Lin K."/>
            <person name="Jin W."/>
            <person name="Fei Z."/>
            <person name="Li G."/>
            <person name="Staub J."/>
            <person name="Kilian A."/>
            <person name="van der Vossen E.A."/>
            <person name="Wu Y."/>
            <person name="Guo J."/>
            <person name="He J."/>
            <person name="Jia Z."/>
            <person name="Ren Y."/>
            <person name="Tian G."/>
            <person name="Lu Y."/>
            <person name="Ruan J."/>
            <person name="Qian W."/>
            <person name="Wang M."/>
            <person name="Huang Q."/>
            <person name="Li B."/>
            <person name="Xuan Z."/>
            <person name="Cao J."/>
            <person name="Asan"/>
            <person name="Wu Z."/>
            <person name="Zhang J."/>
            <person name="Cai Q."/>
            <person name="Bai Y."/>
            <person name="Zhao B."/>
            <person name="Han Y."/>
            <person name="Li Y."/>
            <person name="Li X."/>
            <person name="Wang S."/>
            <person name="Shi Q."/>
            <person name="Liu S."/>
            <person name="Cho W.K."/>
            <person name="Kim J.Y."/>
            <person name="Xu Y."/>
            <person name="Heller-Uszynska K."/>
            <person name="Miao H."/>
            <person name="Cheng Z."/>
            <person name="Zhang S."/>
            <person name="Wu J."/>
            <person name="Yang Y."/>
            <person name="Kang H."/>
            <person name="Li M."/>
            <person name="Liang H."/>
            <person name="Ren X."/>
            <person name="Shi Z."/>
            <person name="Wen M."/>
            <person name="Jian M."/>
            <person name="Yang H."/>
            <person name="Zhang G."/>
            <person name="Yang Z."/>
            <person name="Chen R."/>
            <person name="Liu S."/>
            <person name="Li J."/>
            <person name="Ma L."/>
            <person name="Liu H."/>
            <person name="Zhou Y."/>
            <person name="Zhao J."/>
            <person name="Fang X."/>
            <person name="Li G."/>
            <person name="Fang L."/>
            <person name="Li Y."/>
            <person name="Liu D."/>
            <person name="Zheng H."/>
            <person name="Zhang Y."/>
            <person name="Qin N."/>
            <person name="Li Z."/>
            <person name="Yang G."/>
            <person name="Yang S."/>
            <person name="Bolund L."/>
            <person name="Kristiansen K."/>
            <person name="Zheng H."/>
            <person name="Li S."/>
            <person name="Zhang X."/>
            <person name="Yang H."/>
            <person name="Wang J."/>
            <person name="Sun R."/>
            <person name="Zhang B."/>
            <person name="Jiang S."/>
            <person name="Wang J."/>
            <person name="Du Y."/>
            <person name="Li S."/>
        </authorList>
    </citation>
    <scope>NUCLEOTIDE SEQUENCE [LARGE SCALE GENOMIC DNA]</scope>
    <source>
        <strain evidence="13">cv. 9930</strain>
    </source>
</reference>
<comment type="subcellular location">
    <subcellularLocation>
        <location evidence="1">Nucleus</location>
    </subcellularLocation>
</comment>
<keyword evidence="5" id="KW-0479">Metal-binding</keyword>
<evidence type="ECO:0000313" key="13">
    <source>
        <dbReference type="Proteomes" id="UP000029981"/>
    </source>
</evidence>
<accession>A0A0A0L3C3</accession>
<dbReference type="OMA" id="VECKHIY"/>
<dbReference type="InterPro" id="IPR026846">
    <property type="entry name" value="Nse2(Mms21)"/>
</dbReference>
<gene>
    <name evidence="12" type="ORF">Csa_4G628940</name>
</gene>
<keyword evidence="7" id="KW-0833">Ubl conjugation pathway</keyword>